<keyword evidence="2" id="KW-0519">Myristate</keyword>
<evidence type="ECO:0000256" key="2">
    <source>
        <dbReference type="ARBA" id="ARBA00022707"/>
    </source>
</evidence>
<dbReference type="EMBL" id="JAFCIX010000433">
    <property type="protein sequence ID" value="KAH6590376.1"/>
    <property type="molecule type" value="Genomic_DNA"/>
</dbReference>
<keyword evidence="4" id="KW-0564">Palmitate</keyword>
<comment type="caution">
    <text evidence="6">The sequence shown here is derived from an EMBL/GenBank/DDBJ whole genome shotgun (WGS) entry which is preliminary data.</text>
</comment>
<evidence type="ECO:0000256" key="1">
    <source>
        <dbReference type="ARBA" id="ARBA00004308"/>
    </source>
</evidence>
<keyword evidence="5" id="KW-0449">Lipoprotein</keyword>
<proteinExistence type="predicted"/>
<dbReference type="Pfam" id="PF15454">
    <property type="entry name" value="LAMTOR"/>
    <property type="match status" value="1"/>
</dbReference>
<comment type="subcellular location">
    <subcellularLocation>
        <location evidence="1">Endomembrane system</location>
    </subcellularLocation>
</comment>
<dbReference type="Proteomes" id="UP001648503">
    <property type="component" value="Unassembled WGS sequence"/>
</dbReference>
<reference evidence="6 7" key="1">
    <citation type="submission" date="2021-02" db="EMBL/GenBank/DDBJ databases">
        <title>Variation within the Batrachochytrium salamandrivorans European outbreak.</title>
        <authorList>
            <person name="Kelly M."/>
            <person name="Pasmans F."/>
            <person name="Shea T.P."/>
            <person name="Munoz J.F."/>
            <person name="Carranza S."/>
            <person name="Cuomo C.A."/>
            <person name="Martel A."/>
        </authorList>
    </citation>
    <scope>NUCLEOTIDE SEQUENCE [LARGE SCALE GENOMIC DNA]</scope>
    <source>
        <strain evidence="6 7">AMFP18/2</strain>
    </source>
</reference>
<dbReference type="InterPro" id="IPR028209">
    <property type="entry name" value="LAMTOR1/MEH1"/>
</dbReference>
<protein>
    <submittedName>
        <fullName evidence="6">Uncharacterized protein</fullName>
    </submittedName>
</protein>
<accession>A0ABQ8F1V3</accession>
<gene>
    <name evidence="6" type="ORF">BASA50_009351</name>
</gene>
<organism evidence="6 7">
    <name type="scientific">Batrachochytrium salamandrivorans</name>
    <dbReference type="NCBI Taxonomy" id="1357716"/>
    <lineage>
        <taxon>Eukaryota</taxon>
        <taxon>Fungi</taxon>
        <taxon>Fungi incertae sedis</taxon>
        <taxon>Chytridiomycota</taxon>
        <taxon>Chytridiomycota incertae sedis</taxon>
        <taxon>Chytridiomycetes</taxon>
        <taxon>Rhizophydiales</taxon>
        <taxon>Rhizophydiales incertae sedis</taxon>
        <taxon>Batrachochytrium</taxon>
    </lineage>
</organism>
<evidence type="ECO:0000313" key="6">
    <source>
        <dbReference type="EMBL" id="KAH6590376.1"/>
    </source>
</evidence>
<evidence type="ECO:0000256" key="4">
    <source>
        <dbReference type="ARBA" id="ARBA00023139"/>
    </source>
</evidence>
<evidence type="ECO:0000256" key="5">
    <source>
        <dbReference type="ARBA" id="ARBA00023288"/>
    </source>
</evidence>
<name>A0ABQ8F1V3_9FUNG</name>
<keyword evidence="3" id="KW-0472">Membrane</keyword>
<evidence type="ECO:0000256" key="3">
    <source>
        <dbReference type="ARBA" id="ARBA00023136"/>
    </source>
</evidence>
<keyword evidence="7" id="KW-1185">Reference proteome</keyword>
<evidence type="ECO:0000313" key="7">
    <source>
        <dbReference type="Proteomes" id="UP001648503"/>
    </source>
</evidence>
<sequence>MNTDDSHRGSTPAQEKLKSVVQTTAEHLMDISSIRMLDRLENNYAIQRSDQYMKALETAPQDEIIKRVRGIRHVASSTGLDSGLERGNKRPDSVYSMMSTTTVAERSDMDRFTEHCSKVSLALKNIKAQPTDDLVVSIS</sequence>